<proteinExistence type="inferred from homology"/>
<dbReference type="SUPFAM" id="SSF56954">
    <property type="entry name" value="Outer membrane efflux proteins (OEP)"/>
    <property type="match status" value="1"/>
</dbReference>
<dbReference type="Pfam" id="PF02321">
    <property type="entry name" value="OEP"/>
    <property type="match status" value="2"/>
</dbReference>
<keyword evidence="2" id="KW-0472">Membrane</keyword>
<evidence type="ECO:0000256" key="2">
    <source>
        <dbReference type="RuleBase" id="RU362097"/>
    </source>
</evidence>
<reference evidence="3 4" key="1">
    <citation type="submission" date="2020-05" db="EMBL/GenBank/DDBJ databases">
        <title>Complete genome sequencing of Campylobacter and Arcobacter type strains.</title>
        <authorList>
            <person name="Miller W.G."/>
            <person name="Yee E."/>
        </authorList>
    </citation>
    <scope>NUCLEOTIDE SEQUENCE [LARGE SCALE GENOMIC DNA]</scope>
    <source>
        <strain evidence="3 4">LMG 25694</strain>
    </source>
</reference>
<gene>
    <name evidence="3" type="ORF">ADFLV_2949</name>
</gene>
<dbReference type="PANTHER" id="PTHR30203">
    <property type="entry name" value="OUTER MEMBRANE CATION EFFLUX PROTEIN"/>
    <property type="match status" value="1"/>
</dbReference>
<dbReference type="Gene3D" id="2.20.200.10">
    <property type="entry name" value="Outer membrane efflux proteins (OEP)"/>
    <property type="match status" value="1"/>
</dbReference>
<dbReference type="EMBL" id="CP053835">
    <property type="protein sequence ID" value="QKF78911.1"/>
    <property type="molecule type" value="Genomic_DNA"/>
</dbReference>
<dbReference type="InterPro" id="IPR003423">
    <property type="entry name" value="OMP_efflux"/>
</dbReference>
<evidence type="ECO:0000313" key="4">
    <source>
        <dbReference type="Proteomes" id="UP000503313"/>
    </source>
</evidence>
<protein>
    <submittedName>
        <fullName evidence="3">RND family efflux system, outer membrane channel protein, TolC family</fullName>
    </submittedName>
</protein>
<dbReference type="PROSITE" id="PS51257">
    <property type="entry name" value="PROKAR_LIPOPROTEIN"/>
    <property type="match status" value="1"/>
</dbReference>
<keyword evidence="2" id="KW-0564">Palmitate</keyword>
<comment type="similarity">
    <text evidence="1 2">Belongs to the outer membrane factor (OMF) (TC 1.B.17) family.</text>
</comment>
<dbReference type="KEGG" id="adz:ADFLV_2949"/>
<evidence type="ECO:0000313" key="3">
    <source>
        <dbReference type="EMBL" id="QKF78911.1"/>
    </source>
</evidence>
<name>A0AAE7E8B1_9BACT</name>
<accession>A0AAE7E8B1</accession>
<dbReference type="GO" id="GO:0015562">
    <property type="term" value="F:efflux transmembrane transporter activity"/>
    <property type="evidence" value="ECO:0007669"/>
    <property type="project" value="InterPro"/>
</dbReference>
<organism evidence="3 4">
    <name type="scientific">Arcobacter defluvii</name>
    <dbReference type="NCBI Taxonomy" id="873191"/>
    <lineage>
        <taxon>Bacteria</taxon>
        <taxon>Pseudomonadati</taxon>
        <taxon>Campylobacterota</taxon>
        <taxon>Epsilonproteobacteria</taxon>
        <taxon>Campylobacterales</taxon>
        <taxon>Arcobacteraceae</taxon>
        <taxon>Arcobacter</taxon>
    </lineage>
</organism>
<comment type="subcellular location">
    <subcellularLocation>
        <location evidence="2">Cell membrane</location>
        <topology evidence="2">Lipid-anchor</topology>
    </subcellularLocation>
</comment>
<dbReference type="Gene3D" id="1.20.1600.10">
    <property type="entry name" value="Outer membrane efflux proteins (OEP)"/>
    <property type="match status" value="1"/>
</dbReference>
<sequence>MIKTNISIFLLIVIFSGCVSLEPKLEPLDSKVIPKEWKTNIENNSNDLALIKPSWEDFVKDETLKKVVSKAIENNKDLKIALLNIEAARATYRISRADLFPNITGNMDISHSKSLNSSNNSTISHNYNANIAASYELDLFGKIKSLNENALNSYLSTQFATNATKISLISETINAWIILASNMEQLELAKQTATNLQKVYELTQKRFTAGVVSKNDVYDANASLKESELNVISYSKKVEENKNALELLIAEPLKEDFLPKDFESYKNSLMIVKSGVSSNILLSRPDIMEAEYNLKAKNANIGAARAAFFPSISLTASSGLASRSLSSLFDGGAKSIWSFSPNISIPIFNAGENQANLDYSYAQKDIALLEYEKSIQTAFKEVSDTLITRATIKEQIQKQKELVDSVSKSYDISLNSYKIGVGSYLNVLIAQRTLISSQQALINTYLEDLTNRVSLYSVFGGNEKVE</sequence>
<keyword evidence="2" id="KW-0449">Lipoprotein</keyword>
<dbReference type="AlphaFoldDB" id="A0AAE7E8B1"/>
<dbReference type="InterPro" id="IPR010131">
    <property type="entry name" value="MdtP/NodT-like"/>
</dbReference>
<keyword evidence="2" id="KW-0812">Transmembrane</keyword>
<dbReference type="NCBIfam" id="TIGR01845">
    <property type="entry name" value="outer_NodT"/>
    <property type="match status" value="1"/>
</dbReference>
<evidence type="ECO:0000256" key="1">
    <source>
        <dbReference type="ARBA" id="ARBA00007613"/>
    </source>
</evidence>
<dbReference type="PANTHER" id="PTHR30203:SF32">
    <property type="entry name" value="CATION EFFLUX SYSTEM PROTEIN CUSC"/>
    <property type="match status" value="1"/>
</dbReference>
<keyword evidence="2" id="KW-1134">Transmembrane beta strand</keyword>
<dbReference type="RefSeq" id="WP_129011857.1">
    <property type="nucleotide sequence ID" value="NZ_CP053835.1"/>
</dbReference>
<dbReference type="Proteomes" id="UP000503313">
    <property type="component" value="Chromosome"/>
</dbReference>
<keyword evidence="4" id="KW-1185">Reference proteome</keyword>
<dbReference type="GO" id="GO:0005886">
    <property type="term" value="C:plasma membrane"/>
    <property type="evidence" value="ECO:0007669"/>
    <property type="project" value="UniProtKB-SubCell"/>
</dbReference>